<gene>
    <name evidence="1" type="ORF">H9968_03845</name>
</gene>
<evidence type="ECO:0000313" key="1">
    <source>
        <dbReference type="EMBL" id="HIZ39047.1"/>
    </source>
</evidence>
<dbReference type="AlphaFoldDB" id="A0A9D2EKT1"/>
<reference evidence="1" key="2">
    <citation type="submission" date="2021-04" db="EMBL/GenBank/DDBJ databases">
        <authorList>
            <person name="Gilroy R."/>
        </authorList>
    </citation>
    <scope>NUCLEOTIDE SEQUENCE</scope>
    <source>
        <strain evidence="1">CHK179-28034</strain>
    </source>
</reference>
<evidence type="ECO:0008006" key="3">
    <source>
        <dbReference type="Google" id="ProtNLM"/>
    </source>
</evidence>
<organism evidence="1 2">
    <name type="scientific">Candidatus Anaerobutyricum stercoris</name>
    <dbReference type="NCBI Taxonomy" id="2838457"/>
    <lineage>
        <taxon>Bacteria</taxon>
        <taxon>Bacillati</taxon>
        <taxon>Bacillota</taxon>
        <taxon>Clostridia</taxon>
        <taxon>Lachnospirales</taxon>
        <taxon>Lachnospiraceae</taxon>
        <taxon>Anaerobutyricum</taxon>
    </lineage>
</organism>
<reference evidence="1" key="1">
    <citation type="journal article" date="2021" name="PeerJ">
        <title>Extensive microbial diversity within the chicken gut microbiome revealed by metagenomics and culture.</title>
        <authorList>
            <person name="Gilroy R."/>
            <person name="Ravi A."/>
            <person name="Getino M."/>
            <person name="Pursley I."/>
            <person name="Horton D.L."/>
            <person name="Alikhan N.F."/>
            <person name="Baker D."/>
            <person name="Gharbi K."/>
            <person name="Hall N."/>
            <person name="Watson M."/>
            <person name="Adriaenssens E.M."/>
            <person name="Foster-Nyarko E."/>
            <person name="Jarju S."/>
            <person name="Secka A."/>
            <person name="Antonio M."/>
            <person name="Oren A."/>
            <person name="Chaudhuri R.R."/>
            <person name="La Ragione R."/>
            <person name="Hildebrand F."/>
            <person name="Pallen M.J."/>
        </authorList>
    </citation>
    <scope>NUCLEOTIDE SEQUENCE</scope>
    <source>
        <strain evidence="1">CHK179-28034</strain>
    </source>
</reference>
<comment type="caution">
    <text evidence="1">The sequence shown here is derived from an EMBL/GenBank/DDBJ whole genome shotgun (WGS) entry which is preliminary data.</text>
</comment>
<proteinExistence type="predicted"/>
<evidence type="ECO:0000313" key="2">
    <source>
        <dbReference type="Proteomes" id="UP000824049"/>
    </source>
</evidence>
<name>A0A9D2EKT1_9FIRM</name>
<protein>
    <recommendedName>
        <fullName evidence="3">Transposase (putative) YhgA-like domain-containing protein</fullName>
    </recommendedName>
</protein>
<dbReference type="Proteomes" id="UP000824049">
    <property type="component" value="Unassembled WGS sequence"/>
</dbReference>
<dbReference type="EMBL" id="DXBR01000040">
    <property type="protein sequence ID" value="HIZ39047.1"/>
    <property type="molecule type" value="Genomic_DNA"/>
</dbReference>
<sequence length="317" mass="36340">MDYTDTILNKKINNPQSTASINDNNDKIPKHTVRDSVFRHLFLEPKYALQLYRILHPEDTTATEADISYLTITKEITNGIRNDLGMYIGGKFLIMIEAQTTWSDNIVIRIFIYLAEIWKNYIAQNGLDVFSSKDLNLPIPELYVVYTGERKSRPAVLKLSEHIFHGACKDVELAVHMIYNGKEEKDILSQYISFTKQVKYFFQKYGRTSKAAEELFRYCIDHNILKEYLLSRQEEVTSMLDVIFDDTIHRRKQQEEAFAAGEARGKKAGELKKARETAVEMARIGLEKDVIAGVLKVDVSQVEKWLAAESILSSAGQ</sequence>
<accession>A0A9D2EKT1</accession>